<name>A0A2P2P1H1_RHIMU</name>
<sequence>MNNTFPELLWQFLVFLNIYLHFIWFWGRLCESHHVSSHHCMTIYNVQRNSQTGNLLITCPNFTSTQKHLFSSHVLLVYHILTIGFRILQIQTETHKRNGT</sequence>
<evidence type="ECO:0000313" key="2">
    <source>
        <dbReference type="EMBL" id="MBX48577.1"/>
    </source>
</evidence>
<dbReference type="AlphaFoldDB" id="A0A2P2P1H1"/>
<dbReference type="EMBL" id="GGEC01068093">
    <property type="protein sequence ID" value="MBX48577.1"/>
    <property type="molecule type" value="Transcribed_RNA"/>
</dbReference>
<accession>A0A2P2P1H1</accession>
<keyword evidence="1" id="KW-1133">Transmembrane helix</keyword>
<reference evidence="2" key="1">
    <citation type="submission" date="2018-02" db="EMBL/GenBank/DDBJ databases">
        <title>Rhizophora mucronata_Transcriptome.</title>
        <authorList>
            <person name="Meera S.P."/>
            <person name="Sreeshan A."/>
            <person name="Augustine A."/>
        </authorList>
    </citation>
    <scope>NUCLEOTIDE SEQUENCE</scope>
    <source>
        <tissue evidence="2">Leaf</tissue>
    </source>
</reference>
<evidence type="ECO:0000256" key="1">
    <source>
        <dbReference type="SAM" id="Phobius"/>
    </source>
</evidence>
<protein>
    <submittedName>
        <fullName evidence="2">Uncharacterized protein</fullName>
    </submittedName>
</protein>
<organism evidence="2">
    <name type="scientific">Rhizophora mucronata</name>
    <name type="common">Asiatic mangrove</name>
    <dbReference type="NCBI Taxonomy" id="61149"/>
    <lineage>
        <taxon>Eukaryota</taxon>
        <taxon>Viridiplantae</taxon>
        <taxon>Streptophyta</taxon>
        <taxon>Embryophyta</taxon>
        <taxon>Tracheophyta</taxon>
        <taxon>Spermatophyta</taxon>
        <taxon>Magnoliopsida</taxon>
        <taxon>eudicotyledons</taxon>
        <taxon>Gunneridae</taxon>
        <taxon>Pentapetalae</taxon>
        <taxon>rosids</taxon>
        <taxon>fabids</taxon>
        <taxon>Malpighiales</taxon>
        <taxon>Rhizophoraceae</taxon>
        <taxon>Rhizophora</taxon>
    </lineage>
</organism>
<feature type="transmembrane region" description="Helical" evidence="1">
    <location>
        <begin position="7"/>
        <end position="27"/>
    </location>
</feature>
<feature type="transmembrane region" description="Helical" evidence="1">
    <location>
        <begin position="70"/>
        <end position="88"/>
    </location>
</feature>
<proteinExistence type="predicted"/>
<keyword evidence="1" id="KW-0812">Transmembrane</keyword>
<keyword evidence="1" id="KW-0472">Membrane</keyword>